<evidence type="ECO:0000313" key="2">
    <source>
        <dbReference type="EMBL" id="RBL88032.1"/>
    </source>
</evidence>
<dbReference type="GO" id="GO:0016462">
    <property type="term" value="F:pyrophosphatase activity"/>
    <property type="evidence" value="ECO:0007669"/>
    <property type="project" value="TreeGrafter"/>
</dbReference>
<feature type="domain" description="Ppx/GppA phosphatase N-terminal" evidence="1">
    <location>
        <begin position="30"/>
        <end position="284"/>
    </location>
</feature>
<sequence>MKLAAIDIGSNAARLLISEASPSSSGAMDFTKVNLVRVPLRLGFDVFDNGSISEKRACHLIDTIKAYKLLLDIYEVKYLKACATSAMRDASNGAVILQEVKTQTGIDIRIISGQEEASFIYENHIAENLDRSRSYLYIDVGGGSTELTLFSGTRLVFKESFNIGTIRLLHQQVADNSWQQMKDFLKQQLKSIGPVTAIGSGGNINKVFSMSKRKEGKPLSLDTLKDYYKEFSNFSVEERIHVYNLREDRADVIVPALQIYINAMRWAGANEIFVPKIGLADGLIQALYREIAVPANVFQ</sequence>
<organism evidence="2 3">
    <name type="scientific">Chitinophaga flava</name>
    <dbReference type="NCBI Taxonomy" id="2259036"/>
    <lineage>
        <taxon>Bacteria</taxon>
        <taxon>Pseudomonadati</taxon>
        <taxon>Bacteroidota</taxon>
        <taxon>Chitinophagia</taxon>
        <taxon>Chitinophagales</taxon>
        <taxon>Chitinophagaceae</taxon>
        <taxon>Chitinophaga</taxon>
    </lineage>
</organism>
<evidence type="ECO:0000313" key="3">
    <source>
        <dbReference type="Proteomes" id="UP000253410"/>
    </source>
</evidence>
<reference evidence="2 3" key="1">
    <citation type="submission" date="2018-05" db="EMBL/GenBank/DDBJ databases">
        <title>Chitinophaga sp. K3CV102501T nov., isolated from isolated from a monsoon evergreen broad-leaved forest soil.</title>
        <authorList>
            <person name="Lv Y."/>
        </authorList>
    </citation>
    <scope>NUCLEOTIDE SEQUENCE [LARGE SCALE GENOMIC DNA]</scope>
    <source>
        <strain evidence="2 3">GDMCC 1.1325</strain>
    </source>
</reference>
<dbReference type="Gene3D" id="3.30.420.40">
    <property type="match status" value="1"/>
</dbReference>
<dbReference type="PANTHER" id="PTHR30005">
    <property type="entry name" value="EXOPOLYPHOSPHATASE"/>
    <property type="match status" value="1"/>
</dbReference>
<dbReference type="SUPFAM" id="SSF53067">
    <property type="entry name" value="Actin-like ATPase domain"/>
    <property type="match status" value="2"/>
</dbReference>
<dbReference type="Proteomes" id="UP000253410">
    <property type="component" value="Unassembled WGS sequence"/>
</dbReference>
<dbReference type="RefSeq" id="WP_113619858.1">
    <property type="nucleotide sequence ID" value="NZ_QFFJ01000003.1"/>
</dbReference>
<proteinExistence type="predicted"/>
<comment type="caution">
    <text evidence="2">The sequence shown here is derived from an EMBL/GenBank/DDBJ whole genome shotgun (WGS) entry which is preliminary data.</text>
</comment>
<dbReference type="PANTHER" id="PTHR30005:SF0">
    <property type="entry name" value="RETROGRADE REGULATION PROTEIN 2"/>
    <property type="match status" value="1"/>
</dbReference>
<gene>
    <name evidence="2" type="ORF">DF182_31345</name>
</gene>
<dbReference type="Gene3D" id="3.30.420.150">
    <property type="entry name" value="Exopolyphosphatase. Domain 2"/>
    <property type="match status" value="1"/>
</dbReference>
<dbReference type="AlphaFoldDB" id="A0A365XNW9"/>
<evidence type="ECO:0000259" key="1">
    <source>
        <dbReference type="Pfam" id="PF02541"/>
    </source>
</evidence>
<dbReference type="InterPro" id="IPR003695">
    <property type="entry name" value="Ppx_GppA_N"/>
</dbReference>
<dbReference type="EMBL" id="QFFJ01000003">
    <property type="protein sequence ID" value="RBL88032.1"/>
    <property type="molecule type" value="Genomic_DNA"/>
</dbReference>
<accession>A0A365XNW9</accession>
<dbReference type="InterPro" id="IPR043129">
    <property type="entry name" value="ATPase_NBD"/>
</dbReference>
<dbReference type="InterPro" id="IPR050273">
    <property type="entry name" value="GppA/Ppx_hydrolase"/>
</dbReference>
<name>A0A365XNW9_9BACT</name>
<dbReference type="OrthoDB" id="9814545at2"/>
<dbReference type="Pfam" id="PF02541">
    <property type="entry name" value="Ppx-GppA"/>
    <property type="match status" value="1"/>
</dbReference>
<protein>
    <submittedName>
        <fullName evidence="2">Exopolyphosphatase</fullName>
    </submittedName>
</protein>
<dbReference type="CDD" id="cd24006">
    <property type="entry name" value="ASKHA_NBD_PPX_GppA"/>
    <property type="match status" value="1"/>
</dbReference>
<keyword evidence="3" id="KW-1185">Reference proteome</keyword>